<accession>A0A314YI12</accession>
<feature type="compositionally biased region" description="Low complexity" evidence="10">
    <location>
        <begin position="581"/>
        <end position="591"/>
    </location>
</feature>
<dbReference type="UniPathway" id="UPA00152"/>
<dbReference type="SUPFAM" id="SSF53756">
    <property type="entry name" value="UDP-Glycosyltransferase/glycogen phosphorylase"/>
    <property type="match status" value="1"/>
</dbReference>
<proteinExistence type="inferred from homology"/>
<evidence type="ECO:0000256" key="3">
    <source>
        <dbReference type="ARBA" id="ARBA00006461"/>
    </source>
</evidence>
<dbReference type="EMBL" id="PJQY01000754">
    <property type="protein sequence ID" value="PQQ08205.1"/>
    <property type="molecule type" value="Genomic_DNA"/>
</dbReference>
<dbReference type="InterPro" id="IPR013256">
    <property type="entry name" value="Chromatin_SPT2"/>
</dbReference>
<dbReference type="EC" id="2.4.1.21" evidence="4"/>
<dbReference type="OrthoDB" id="6259853at2759"/>
<feature type="compositionally biased region" description="Basic and acidic residues" evidence="10">
    <location>
        <begin position="384"/>
        <end position="393"/>
    </location>
</feature>
<feature type="compositionally biased region" description="Low complexity" evidence="10">
    <location>
        <begin position="121"/>
        <end position="142"/>
    </location>
</feature>
<comment type="caution">
    <text evidence="12">The sequence shown here is derived from an EMBL/GenBank/DDBJ whole genome shotgun (WGS) entry which is preliminary data.</text>
</comment>
<feature type="region of interest" description="Disordered" evidence="10">
    <location>
        <begin position="1"/>
        <end position="91"/>
    </location>
</feature>
<feature type="coiled-coil region" evidence="9">
    <location>
        <begin position="633"/>
        <end position="660"/>
    </location>
</feature>
<dbReference type="InterPro" id="IPR013534">
    <property type="entry name" value="Starch_synth_cat_dom"/>
</dbReference>
<evidence type="ECO:0000256" key="10">
    <source>
        <dbReference type="SAM" id="MobiDB-lite"/>
    </source>
</evidence>
<feature type="region of interest" description="Disordered" evidence="10">
    <location>
        <begin position="581"/>
        <end position="601"/>
    </location>
</feature>
<feature type="compositionally biased region" description="Polar residues" evidence="10">
    <location>
        <begin position="407"/>
        <end position="423"/>
    </location>
</feature>
<evidence type="ECO:0000256" key="5">
    <source>
        <dbReference type="ARBA" id="ARBA00022676"/>
    </source>
</evidence>
<dbReference type="SMART" id="SM00784">
    <property type="entry name" value="SPT2"/>
    <property type="match status" value="1"/>
</dbReference>
<feature type="compositionally biased region" description="Basic and acidic residues" evidence="10">
    <location>
        <begin position="152"/>
        <end position="168"/>
    </location>
</feature>
<reference evidence="12 13" key="1">
    <citation type="submission" date="2018-02" db="EMBL/GenBank/DDBJ databases">
        <title>Draft genome of wild Prunus yedoensis var. nudiflora.</title>
        <authorList>
            <person name="Baek S."/>
            <person name="Kim J.-H."/>
            <person name="Choi K."/>
            <person name="Kim G.-B."/>
            <person name="Cho A."/>
            <person name="Jang H."/>
            <person name="Shin C.-H."/>
            <person name="Yu H.-J."/>
            <person name="Mun J.-H."/>
        </authorList>
    </citation>
    <scope>NUCLEOTIDE SEQUENCE [LARGE SCALE GENOMIC DNA]</scope>
    <source>
        <strain evidence="13">cv. Jeju island</strain>
        <tissue evidence="12">Leaf</tissue>
    </source>
</reference>
<dbReference type="Pfam" id="PF08323">
    <property type="entry name" value="Glyco_transf_5"/>
    <property type="match status" value="1"/>
</dbReference>
<dbReference type="Proteomes" id="UP000250321">
    <property type="component" value="Unassembled WGS sequence"/>
</dbReference>
<evidence type="ECO:0000256" key="2">
    <source>
        <dbReference type="ARBA" id="ARBA00004727"/>
    </source>
</evidence>
<evidence type="ECO:0000256" key="8">
    <source>
        <dbReference type="ARBA" id="ARBA00023054"/>
    </source>
</evidence>
<feature type="compositionally biased region" description="Acidic residues" evidence="10">
    <location>
        <begin position="14"/>
        <end position="43"/>
    </location>
</feature>
<evidence type="ECO:0000259" key="11">
    <source>
        <dbReference type="Pfam" id="PF08323"/>
    </source>
</evidence>
<dbReference type="PANTHER" id="PTHR46083">
    <property type="match status" value="1"/>
</dbReference>
<dbReference type="AlphaFoldDB" id="A0A314YI12"/>
<dbReference type="Gene3D" id="3.40.50.2000">
    <property type="entry name" value="Glycogen Phosphorylase B"/>
    <property type="match status" value="2"/>
</dbReference>
<feature type="domain" description="Starch synthase catalytic" evidence="11">
    <location>
        <begin position="735"/>
        <end position="974"/>
    </location>
</feature>
<comment type="pathway">
    <text evidence="2">Glycan biosynthesis; starch biosynthesis.</text>
</comment>
<dbReference type="GO" id="GO:0009011">
    <property type="term" value="F:alpha-1,4-glucan glucosyltransferase (ADP-glucose donor) activity"/>
    <property type="evidence" value="ECO:0007669"/>
    <property type="project" value="UniProtKB-EC"/>
</dbReference>
<keyword evidence="7" id="KW-0750">Starch biosynthesis</keyword>
<keyword evidence="8 9" id="KW-0175">Coiled coil</keyword>
<feature type="region of interest" description="Disordered" evidence="10">
    <location>
        <begin position="117"/>
        <end position="445"/>
    </location>
</feature>
<dbReference type="Pfam" id="PF08243">
    <property type="entry name" value="SPT2"/>
    <property type="match status" value="1"/>
</dbReference>
<dbReference type="GO" id="GO:0019252">
    <property type="term" value="P:starch biosynthetic process"/>
    <property type="evidence" value="ECO:0007669"/>
    <property type="project" value="UniProtKB-UniPathway"/>
</dbReference>
<feature type="compositionally biased region" description="Polar residues" evidence="10">
    <location>
        <begin position="192"/>
        <end position="204"/>
    </location>
</feature>
<name>A0A314YI12_PRUYE</name>
<dbReference type="PANTHER" id="PTHR46083:SF3">
    <property type="entry name" value="UDP-GLYCOSYLTRANSFERASE SUPERFAMILY PROTEIN"/>
    <property type="match status" value="1"/>
</dbReference>
<evidence type="ECO:0000256" key="4">
    <source>
        <dbReference type="ARBA" id="ARBA00012588"/>
    </source>
</evidence>
<evidence type="ECO:0000313" key="13">
    <source>
        <dbReference type="Proteomes" id="UP000250321"/>
    </source>
</evidence>
<comment type="similarity">
    <text evidence="3">Belongs to the SPT2 family.</text>
</comment>
<feature type="compositionally biased region" description="Basic and acidic residues" evidence="10">
    <location>
        <begin position="44"/>
        <end position="72"/>
    </location>
</feature>
<organism evidence="12 13">
    <name type="scientific">Prunus yedoensis var. nudiflora</name>
    <dbReference type="NCBI Taxonomy" id="2094558"/>
    <lineage>
        <taxon>Eukaryota</taxon>
        <taxon>Viridiplantae</taxon>
        <taxon>Streptophyta</taxon>
        <taxon>Embryophyta</taxon>
        <taxon>Tracheophyta</taxon>
        <taxon>Spermatophyta</taxon>
        <taxon>Magnoliopsida</taxon>
        <taxon>eudicotyledons</taxon>
        <taxon>Gunneridae</taxon>
        <taxon>Pentapetalae</taxon>
        <taxon>rosids</taxon>
        <taxon>fabids</taxon>
        <taxon>Rosales</taxon>
        <taxon>Rosaceae</taxon>
        <taxon>Amygdaloideae</taxon>
        <taxon>Amygdaleae</taxon>
        <taxon>Prunus</taxon>
    </lineage>
</organism>
<dbReference type="STRING" id="2094558.A0A314YI12"/>
<keyword evidence="5" id="KW-0328">Glycosyltransferase</keyword>
<evidence type="ECO:0000256" key="6">
    <source>
        <dbReference type="ARBA" id="ARBA00022679"/>
    </source>
</evidence>
<evidence type="ECO:0000313" key="12">
    <source>
        <dbReference type="EMBL" id="PQQ08205.1"/>
    </source>
</evidence>
<feature type="compositionally biased region" description="Basic and acidic residues" evidence="10">
    <location>
        <begin position="312"/>
        <end position="323"/>
    </location>
</feature>
<keyword evidence="13" id="KW-1185">Reference proteome</keyword>
<evidence type="ECO:0000256" key="1">
    <source>
        <dbReference type="ARBA" id="ARBA00001478"/>
    </source>
</evidence>
<protein>
    <recommendedName>
        <fullName evidence="4">starch synthase</fullName>
        <ecNumber evidence="4">2.4.1.21</ecNumber>
    </recommendedName>
</protein>
<evidence type="ECO:0000256" key="7">
    <source>
        <dbReference type="ARBA" id="ARBA00022922"/>
    </source>
</evidence>
<feature type="coiled-coil region" evidence="9">
    <location>
        <begin position="484"/>
        <end position="513"/>
    </location>
</feature>
<sequence>MRGYDRDEYGQSVEEYDDYEDEGEGYEEEEDGEEYEEEAEEEDPKPTKEALEYLELRQRLKEQFRKQMKKEGGSSLANSSDKKKKLPYDNYGSFFGPSQPIISERVIQESKSLLETQHLASRVSSSPHSNKKSSGSTSAGSKPVAYNQKPRVINEAKNKVQKLKDTRDYSFLLSDDVELPAPANDRPPRSVSVPNSEVRSSQMAPKSKLPMANNGRHAHGGRDERKMASLNGHSHGGRDERRLVSMNGHSNGGRDERRPVSMNGHSNGGRDERRPVSMNGHAHGGHDERRPVSMNGQMHSKGGPNKLSSASRRPDSTSVDSRKQLGSNNRNGPSRPLGPKGSKMPASTAERKASAPGVKNSLSGVHKPLPSKLQSSIPKQHLQQRKEVREPNEPKVLPRQSAGLTKPQINKPQMQRQISSRPMSQEHRPKRKPLRRRPDDEYDDGVDYRSMIRNMFQYNPDKFAGDDDCSDMEANFEDIMREEKRSARIARQEDEEQARLIEEEERREQMAKRNRLLKKPNEVKITKLQKVLFPQILKTNAQRGLKNEGADGSVIIPWQPPHPKPRIPVVCCSTINGSSSSSSEVNVQSSQPQECKSSNAEEPKQSEIWRLFREAQKNILHLNQHRLKAVEDLNKINIEKQLLVDKIEQLELEKQTAVAKPQDRLSMFWELLLRIDSMVLMGMVTTGVASNLRRLVMDHKVSVAEVFNDTLQKSDAEILAELQHFSERNPRNGFHIVHVCTEMAPLVSVGSLASYVTGLSCALQRKGHLVEVILPKYSSLDLDEVQGLQEIEAECYSYFNGQLHGNRIWTGVVYGIGVTLIQPLYYSSFFNRERVYGYSDDFERFTYFSRASLDYIVKSGKQPDVIHIHNWETAIIGPLFWDIIVKQGLEGTRVLLTCHDLNSQCLEHPEKLALCGLDPARLHRPDRLQDTTKAHLVNVLKGGVVYSNKVVIMSSIRSKGGVIHSLSHGLDHTLNIHKNKVVIAPCGFDNSTWDPSTDNFLPQQYSVKDMKGKAVCKAALQQQLGLSEHASTILVGCIFPELSDVDLENMRAVFLKARRIDVQCLPTVHHYGISKISIVNKLELVHEPLKDKNVRFIAGHDEKQSHLIFAGSDIILCQSFHDPVLQVPLKALKYGAAPIAVNSNDDGFRNFVEHDYETTNFSRFISSTFGNMSISQALDEIRNNPLKWKRKIMDAMEMDFSWDAECCDIHASAYTAIKNL</sequence>
<comment type="catalytic activity">
    <reaction evidence="1">
        <text>[(1-&gt;4)-alpha-D-glucosyl](n) + ADP-alpha-D-glucose = [(1-&gt;4)-alpha-D-glucosyl](n+1) + ADP + H(+)</text>
        <dbReference type="Rhea" id="RHEA:18189"/>
        <dbReference type="Rhea" id="RHEA-COMP:9584"/>
        <dbReference type="Rhea" id="RHEA-COMP:9587"/>
        <dbReference type="ChEBI" id="CHEBI:15378"/>
        <dbReference type="ChEBI" id="CHEBI:15444"/>
        <dbReference type="ChEBI" id="CHEBI:57498"/>
        <dbReference type="ChEBI" id="CHEBI:456216"/>
        <dbReference type="EC" id="2.4.1.21"/>
    </reaction>
</comment>
<keyword evidence="6" id="KW-0808">Transferase</keyword>
<gene>
    <name evidence="12" type="ORF">Pyn_00110</name>
</gene>
<evidence type="ECO:0000256" key="9">
    <source>
        <dbReference type="SAM" id="Coils"/>
    </source>
</evidence>